<protein>
    <submittedName>
        <fullName evidence="1">Uncharacterized protein</fullName>
    </submittedName>
</protein>
<dbReference type="AlphaFoldDB" id="A0A4U0SQV0"/>
<dbReference type="Proteomes" id="UP000305778">
    <property type="component" value="Unassembled WGS sequence"/>
</dbReference>
<sequence>MSTRLAAIEAARRALDVTEGVPYMNALEAVADVRKLRGVVEQLLTVVEGQPRPVRLAAEHDEQFLSLARAARTEIHAARGSLQRLDAFEQALTAMLWPEQAEGGEPQ</sequence>
<reference evidence="1 2" key="1">
    <citation type="submission" date="2019-04" db="EMBL/GenBank/DDBJ databases">
        <title>Streptomyces oryziradicis sp. nov., a novel actinomycete isolated from rhizosphere soil of rice (Oryza sativa L.).</title>
        <authorList>
            <person name="Li C."/>
        </authorList>
    </citation>
    <scope>NUCLEOTIDE SEQUENCE [LARGE SCALE GENOMIC DNA]</scope>
    <source>
        <strain evidence="1 2">NEAU-C40</strain>
    </source>
</reference>
<gene>
    <name evidence="1" type="ORF">FCI23_10590</name>
</gene>
<name>A0A4U0SQV0_9ACTN</name>
<comment type="caution">
    <text evidence="1">The sequence shown here is derived from an EMBL/GenBank/DDBJ whole genome shotgun (WGS) entry which is preliminary data.</text>
</comment>
<organism evidence="1 2">
    <name type="scientific">Actinacidiphila oryziradicis</name>
    <dbReference type="NCBI Taxonomy" id="2571141"/>
    <lineage>
        <taxon>Bacteria</taxon>
        <taxon>Bacillati</taxon>
        <taxon>Actinomycetota</taxon>
        <taxon>Actinomycetes</taxon>
        <taxon>Kitasatosporales</taxon>
        <taxon>Streptomycetaceae</taxon>
        <taxon>Actinacidiphila</taxon>
    </lineage>
</organism>
<dbReference type="EMBL" id="SUMC01000007">
    <property type="protein sequence ID" value="TKA11768.1"/>
    <property type="molecule type" value="Genomic_DNA"/>
</dbReference>
<accession>A0A4U0SQV0</accession>
<evidence type="ECO:0000313" key="1">
    <source>
        <dbReference type="EMBL" id="TKA11768.1"/>
    </source>
</evidence>
<evidence type="ECO:0000313" key="2">
    <source>
        <dbReference type="Proteomes" id="UP000305778"/>
    </source>
</evidence>
<dbReference type="RefSeq" id="WP_136723228.1">
    <property type="nucleotide sequence ID" value="NZ_SUMC01000007.1"/>
</dbReference>
<keyword evidence="2" id="KW-1185">Reference proteome</keyword>
<proteinExistence type="predicted"/>